<sequence>MAQNWSTPVDMSEGAQEHDLVNELQCEFHNETSKLTSNEEIDQESDMPRPLRRRLRSRRSVTAFEVPFEGFHHVLQESDRMHFRWNLHEEPSLPRNAKEFFWEGLVHKIVPKLDRGVEEDIRQLRLVR</sequence>
<feature type="compositionally biased region" description="Basic and acidic residues" evidence="1">
    <location>
        <begin position="20"/>
        <end position="32"/>
    </location>
</feature>
<dbReference type="EMBL" id="CAUJNA010000747">
    <property type="protein sequence ID" value="CAJ1380807.1"/>
    <property type="molecule type" value="Genomic_DNA"/>
</dbReference>
<evidence type="ECO:0000256" key="1">
    <source>
        <dbReference type="SAM" id="MobiDB-lite"/>
    </source>
</evidence>
<accession>A0AA36MQZ1</accession>
<organism evidence="2 3">
    <name type="scientific">Effrenium voratum</name>
    <dbReference type="NCBI Taxonomy" id="2562239"/>
    <lineage>
        <taxon>Eukaryota</taxon>
        <taxon>Sar</taxon>
        <taxon>Alveolata</taxon>
        <taxon>Dinophyceae</taxon>
        <taxon>Suessiales</taxon>
        <taxon>Symbiodiniaceae</taxon>
        <taxon>Effrenium</taxon>
    </lineage>
</organism>
<protein>
    <submittedName>
        <fullName evidence="2">Uncharacterized protein</fullName>
    </submittedName>
</protein>
<name>A0AA36MQZ1_9DINO</name>
<comment type="caution">
    <text evidence="2">The sequence shown here is derived from an EMBL/GenBank/DDBJ whole genome shotgun (WGS) entry which is preliminary data.</text>
</comment>
<evidence type="ECO:0000313" key="2">
    <source>
        <dbReference type="EMBL" id="CAJ1380807.1"/>
    </source>
</evidence>
<proteinExistence type="predicted"/>
<keyword evidence="3" id="KW-1185">Reference proteome</keyword>
<dbReference type="AlphaFoldDB" id="A0AA36MQZ1"/>
<gene>
    <name evidence="2" type="ORF">EVOR1521_LOCUS8652</name>
</gene>
<dbReference type="Proteomes" id="UP001178507">
    <property type="component" value="Unassembled WGS sequence"/>
</dbReference>
<reference evidence="2" key="1">
    <citation type="submission" date="2023-08" db="EMBL/GenBank/DDBJ databases">
        <authorList>
            <person name="Chen Y."/>
            <person name="Shah S."/>
            <person name="Dougan E. K."/>
            <person name="Thang M."/>
            <person name="Chan C."/>
        </authorList>
    </citation>
    <scope>NUCLEOTIDE SEQUENCE</scope>
</reference>
<feature type="region of interest" description="Disordered" evidence="1">
    <location>
        <begin position="20"/>
        <end position="52"/>
    </location>
</feature>
<evidence type="ECO:0000313" key="3">
    <source>
        <dbReference type="Proteomes" id="UP001178507"/>
    </source>
</evidence>